<reference evidence="2 3" key="1">
    <citation type="submission" date="2019-08" db="EMBL/GenBank/DDBJ databases">
        <title>Draft genome sequences of two oriental melons (Cucumis melo L. var makuwa).</title>
        <authorList>
            <person name="Kwon S.-Y."/>
        </authorList>
    </citation>
    <scope>NUCLEOTIDE SEQUENCE [LARGE SCALE GENOMIC DNA]</scope>
    <source>
        <strain evidence="3">cv. SW 3</strain>
        <tissue evidence="2">Leaf</tissue>
    </source>
</reference>
<evidence type="ECO:0000313" key="3">
    <source>
        <dbReference type="Proteomes" id="UP000321393"/>
    </source>
</evidence>
<evidence type="ECO:0000256" key="1">
    <source>
        <dbReference type="SAM" id="MobiDB-lite"/>
    </source>
</evidence>
<accession>A0A5A7VMM8</accession>
<gene>
    <name evidence="2" type="ORF">E6C27_scaffold2484G00090</name>
</gene>
<proteinExistence type="predicted"/>
<dbReference type="EMBL" id="SSTE01000188">
    <property type="protein sequence ID" value="KAA0067806.1"/>
    <property type="molecule type" value="Genomic_DNA"/>
</dbReference>
<name>A0A5A7VMM8_CUCMM</name>
<dbReference type="Proteomes" id="UP000321393">
    <property type="component" value="Unassembled WGS sequence"/>
</dbReference>
<organism evidence="2 3">
    <name type="scientific">Cucumis melo var. makuwa</name>
    <name type="common">Oriental melon</name>
    <dbReference type="NCBI Taxonomy" id="1194695"/>
    <lineage>
        <taxon>Eukaryota</taxon>
        <taxon>Viridiplantae</taxon>
        <taxon>Streptophyta</taxon>
        <taxon>Embryophyta</taxon>
        <taxon>Tracheophyta</taxon>
        <taxon>Spermatophyta</taxon>
        <taxon>Magnoliopsida</taxon>
        <taxon>eudicotyledons</taxon>
        <taxon>Gunneridae</taxon>
        <taxon>Pentapetalae</taxon>
        <taxon>rosids</taxon>
        <taxon>fabids</taxon>
        <taxon>Cucurbitales</taxon>
        <taxon>Cucurbitaceae</taxon>
        <taxon>Benincaseae</taxon>
        <taxon>Cucumis</taxon>
    </lineage>
</organism>
<evidence type="ECO:0000313" key="2">
    <source>
        <dbReference type="EMBL" id="KAA0067806.1"/>
    </source>
</evidence>
<feature type="region of interest" description="Disordered" evidence="1">
    <location>
        <begin position="49"/>
        <end position="70"/>
    </location>
</feature>
<comment type="caution">
    <text evidence="2">The sequence shown here is derived from an EMBL/GenBank/DDBJ whole genome shotgun (WGS) entry which is preliminary data.</text>
</comment>
<sequence>MAAKNNTTKRQEADTFQVAVEEFTKEMENMSPIEPRISPADLRLRIATQPKKKKKGLGYPDPMMHNKGSLPEFLHRPIKTLGWEKFFEGDTKGLFGHCEHVLDKL</sequence>
<dbReference type="AlphaFoldDB" id="A0A5A7VMM8"/>
<protein>
    <submittedName>
        <fullName evidence="2">Uncharacterized protein</fullName>
    </submittedName>
</protein>